<evidence type="ECO:0000256" key="6">
    <source>
        <dbReference type="ARBA" id="ARBA00023136"/>
    </source>
</evidence>
<feature type="transmembrane region" description="Helical" evidence="8">
    <location>
        <begin position="194"/>
        <end position="214"/>
    </location>
</feature>
<reference evidence="10" key="1">
    <citation type="journal article" date="2014" name="Front. Microbiol.">
        <title>High frequency of phylogenetically diverse reductive dehalogenase-homologous genes in deep subseafloor sedimentary metagenomes.</title>
        <authorList>
            <person name="Kawai M."/>
            <person name="Futagami T."/>
            <person name="Toyoda A."/>
            <person name="Takaki Y."/>
            <person name="Nishi S."/>
            <person name="Hori S."/>
            <person name="Arai W."/>
            <person name="Tsubouchi T."/>
            <person name="Morono Y."/>
            <person name="Uchiyama I."/>
            <person name="Ito T."/>
            <person name="Fujiyama A."/>
            <person name="Inagaki F."/>
            <person name="Takami H."/>
        </authorList>
    </citation>
    <scope>NUCLEOTIDE SEQUENCE</scope>
    <source>
        <strain evidence="10">Expedition CK06-06</strain>
    </source>
</reference>
<dbReference type="InterPro" id="IPR003010">
    <property type="entry name" value="C-N_Hydrolase"/>
</dbReference>
<dbReference type="Pfam" id="PF00795">
    <property type="entry name" value="CN_hydrolase"/>
    <property type="match status" value="1"/>
</dbReference>
<accession>X1GWQ4</accession>
<dbReference type="Gene3D" id="3.60.110.10">
    <property type="entry name" value="Carbon-nitrogen hydrolase"/>
    <property type="match status" value="1"/>
</dbReference>
<keyword evidence="6 8" id="KW-0472">Membrane</keyword>
<feature type="domain" description="CN hydrolase" evidence="9">
    <location>
        <begin position="1"/>
        <end position="181"/>
    </location>
</feature>
<evidence type="ECO:0000313" key="10">
    <source>
        <dbReference type="EMBL" id="GAH61582.1"/>
    </source>
</evidence>
<evidence type="ECO:0000256" key="2">
    <source>
        <dbReference type="ARBA" id="ARBA00022475"/>
    </source>
</evidence>
<dbReference type="PANTHER" id="PTHR38686">
    <property type="entry name" value="APOLIPOPROTEIN N-ACYLTRANSFERASE"/>
    <property type="match status" value="1"/>
</dbReference>
<keyword evidence="2" id="KW-1003">Cell membrane</keyword>
<evidence type="ECO:0000256" key="3">
    <source>
        <dbReference type="ARBA" id="ARBA00022679"/>
    </source>
</evidence>
<dbReference type="GO" id="GO:0042158">
    <property type="term" value="P:lipoprotein biosynthetic process"/>
    <property type="evidence" value="ECO:0007669"/>
    <property type="project" value="InterPro"/>
</dbReference>
<keyword evidence="3" id="KW-0808">Transferase</keyword>
<dbReference type="AlphaFoldDB" id="X1GWQ4"/>
<dbReference type="GO" id="GO:0016410">
    <property type="term" value="F:N-acyltransferase activity"/>
    <property type="evidence" value="ECO:0007669"/>
    <property type="project" value="InterPro"/>
</dbReference>
<dbReference type="PANTHER" id="PTHR38686:SF1">
    <property type="entry name" value="APOLIPOPROTEIN N-ACYLTRANSFERASE"/>
    <property type="match status" value="1"/>
</dbReference>
<dbReference type="InterPro" id="IPR036526">
    <property type="entry name" value="C-N_Hydrolase_sf"/>
</dbReference>
<keyword evidence="4 8" id="KW-0812">Transmembrane</keyword>
<evidence type="ECO:0000259" key="9">
    <source>
        <dbReference type="PROSITE" id="PS50263"/>
    </source>
</evidence>
<comment type="caution">
    <text evidence="10">The sequence shown here is derived from an EMBL/GenBank/DDBJ whole genome shotgun (WGS) entry which is preliminary data.</text>
</comment>
<organism evidence="10">
    <name type="scientific">marine sediment metagenome</name>
    <dbReference type="NCBI Taxonomy" id="412755"/>
    <lineage>
        <taxon>unclassified sequences</taxon>
        <taxon>metagenomes</taxon>
        <taxon>ecological metagenomes</taxon>
    </lineage>
</organism>
<proteinExistence type="predicted"/>
<evidence type="ECO:0000256" key="4">
    <source>
        <dbReference type="ARBA" id="ARBA00022692"/>
    </source>
</evidence>
<protein>
    <recommendedName>
        <fullName evidence="9">CN hydrolase domain-containing protein</fullName>
    </recommendedName>
</protein>
<keyword evidence="5 8" id="KW-1133">Transmembrane helix</keyword>
<dbReference type="GO" id="GO:0005886">
    <property type="term" value="C:plasma membrane"/>
    <property type="evidence" value="ECO:0007669"/>
    <property type="project" value="UniProtKB-SubCell"/>
</dbReference>
<keyword evidence="7" id="KW-0012">Acyltransferase</keyword>
<feature type="non-terminal residue" evidence="10">
    <location>
        <position position="1"/>
    </location>
</feature>
<evidence type="ECO:0000256" key="7">
    <source>
        <dbReference type="ARBA" id="ARBA00023315"/>
    </source>
</evidence>
<dbReference type="PROSITE" id="PS50263">
    <property type="entry name" value="CN_HYDROLASE"/>
    <property type="match status" value="1"/>
</dbReference>
<evidence type="ECO:0000256" key="5">
    <source>
        <dbReference type="ARBA" id="ARBA00022989"/>
    </source>
</evidence>
<dbReference type="InterPro" id="IPR004563">
    <property type="entry name" value="Apolipo_AcylTrfase"/>
</dbReference>
<comment type="subcellular location">
    <subcellularLocation>
        <location evidence="1">Cell membrane</location>
        <topology evidence="1">Multi-pass membrane protein</topology>
    </subcellularLocation>
</comment>
<evidence type="ECO:0000256" key="8">
    <source>
        <dbReference type="SAM" id="Phobius"/>
    </source>
</evidence>
<gene>
    <name evidence="10" type="ORF">S03H2_31346</name>
</gene>
<dbReference type="EMBL" id="BARU01019001">
    <property type="protein sequence ID" value="GAH61582.1"/>
    <property type="molecule type" value="Genomic_DNA"/>
</dbReference>
<name>X1GWQ4_9ZZZZ</name>
<dbReference type="SUPFAM" id="SSF56317">
    <property type="entry name" value="Carbon-nitrogen hydrolase"/>
    <property type="match status" value="1"/>
</dbReference>
<evidence type="ECO:0000256" key="1">
    <source>
        <dbReference type="ARBA" id="ARBA00004651"/>
    </source>
</evidence>
<sequence>RELYADLITKSLKYEPQIVTGATPIDEFTDFSQEHHIYLLDGTEFLSPDGKRSHYDITYHFINIPDGFSPWEPQRIISPPIDGFETEFGEVGSLICMESASPTPTRRLVEGGTQVITTTSMNQGFAIAGLLGGNAVYRAVEFRVPAVSYRAWGGSVIIDPYGRIIEDIAPEEEIVAGKLAFAEGQTFYGRYGDIFGYIIVFLALVLVVYNSYLGRKSLFRYCERCGAEVAKDAEACQQCGASQKKPPLWKRILFHEYYEHIDRHRGPKKPKPK</sequence>